<name>A0A2P2M212_RHIMU</name>
<dbReference type="EMBL" id="GGEC01043760">
    <property type="protein sequence ID" value="MBX24244.1"/>
    <property type="molecule type" value="Transcribed_RNA"/>
</dbReference>
<accession>A0A2P2M212</accession>
<evidence type="ECO:0000313" key="1">
    <source>
        <dbReference type="EMBL" id="MBX24244.1"/>
    </source>
</evidence>
<proteinExistence type="predicted"/>
<protein>
    <submittedName>
        <fullName evidence="1">Uncharacterized protein</fullName>
    </submittedName>
</protein>
<dbReference type="AlphaFoldDB" id="A0A2P2M212"/>
<reference evidence="1" key="1">
    <citation type="submission" date="2018-02" db="EMBL/GenBank/DDBJ databases">
        <title>Rhizophora mucronata_Transcriptome.</title>
        <authorList>
            <person name="Meera S.P."/>
            <person name="Sreeshan A."/>
            <person name="Augustine A."/>
        </authorList>
    </citation>
    <scope>NUCLEOTIDE SEQUENCE</scope>
    <source>
        <tissue evidence="1">Leaf</tissue>
    </source>
</reference>
<sequence length="30" mass="3581">MIVIKHIVKGHKTDQFINLYLTRTFQIVSH</sequence>
<organism evidence="1">
    <name type="scientific">Rhizophora mucronata</name>
    <name type="common">Asiatic mangrove</name>
    <dbReference type="NCBI Taxonomy" id="61149"/>
    <lineage>
        <taxon>Eukaryota</taxon>
        <taxon>Viridiplantae</taxon>
        <taxon>Streptophyta</taxon>
        <taxon>Embryophyta</taxon>
        <taxon>Tracheophyta</taxon>
        <taxon>Spermatophyta</taxon>
        <taxon>Magnoliopsida</taxon>
        <taxon>eudicotyledons</taxon>
        <taxon>Gunneridae</taxon>
        <taxon>Pentapetalae</taxon>
        <taxon>rosids</taxon>
        <taxon>fabids</taxon>
        <taxon>Malpighiales</taxon>
        <taxon>Rhizophoraceae</taxon>
        <taxon>Rhizophora</taxon>
    </lineage>
</organism>